<dbReference type="Pfam" id="PF07457">
    <property type="entry name" value="DUF1516"/>
    <property type="match status" value="1"/>
</dbReference>
<name>A0ABT0I1M8_9LACO</name>
<keyword evidence="4 5" id="KW-0472">Membrane</keyword>
<evidence type="ECO:0000256" key="4">
    <source>
        <dbReference type="ARBA" id="ARBA00023136"/>
    </source>
</evidence>
<keyword evidence="1" id="KW-1003">Cell membrane</keyword>
<feature type="transmembrane region" description="Helical" evidence="5">
    <location>
        <begin position="90"/>
        <end position="109"/>
    </location>
</feature>
<feature type="transmembrane region" description="Helical" evidence="5">
    <location>
        <begin position="59"/>
        <end position="78"/>
    </location>
</feature>
<dbReference type="RefSeq" id="WP_248601633.1">
    <property type="nucleotide sequence ID" value="NZ_CAXMLZ010000004.1"/>
</dbReference>
<dbReference type="EMBL" id="JAJIAO010000002">
    <property type="protein sequence ID" value="MCK8624610.1"/>
    <property type="molecule type" value="Genomic_DNA"/>
</dbReference>
<feature type="transmembrane region" description="Helical" evidence="5">
    <location>
        <begin position="6"/>
        <end position="24"/>
    </location>
</feature>
<evidence type="ECO:0000256" key="5">
    <source>
        <dbReference type="SAM" id="Phobius"/>
    </source>
</evidence>
<comment type="caution">
    <text evidence="6">The sequence shown here is derived from an EMBL/GenBank/DDBJ whole genome shotgun (WGS) entry which is preliminary data.</text>
</comment>
<feature type="transmembrane region" description="Helical" evidence="5">
    <location>
        <begin position="36"/>
        <end position="53"/>
    </location>
</feature>
<protein>
    <submittedName>
        <fullName evidence="6">YisL family protein</fullName>
    </submittedName>
</protein>
<evidence type="ECO:0000256" key="3">
    <source>
        <dbReference type="ARBA" id="ARBA00022989"/>
    </source>
</evidence>
<proteinExistence type="predicted"/>
<dbReference type="InterPro" id="IPR010899">
    <property type="entry name" value="UPF0344"/>
</dbReference>
<reference evidence="6 7" key="1">
    <citation type="submission" date="2021-11" db="EMBL/GenBank/DDBJ databases">
        <title>Comparative genomics of bee honey and flower isolates.</title>
        <authorList>
            <person name="Bechtner J.D."/>
            <person name="Gallus M.K."/>
            <person name="Ehrmann M."/>
        </authorList>
    </citation>
    <scope>NUCLEOTIDE SEQUENCE [LARGE SCALE GENOMIC DNA]</scope>
    <source>
        <strain evidence="6 7">M161</strain>
    </source>
</reference>
<evidence type="ECO:0000256" key="2">
    <source>
        <dbReference type="ARBA" id="ARBA00022692"/>
    </source>
</evidence>
<gene>
    <name evidence="6" type="ORF">LNP07_03680</name>
</gene>
<sequence length="115" mass="13403">MFLWIHLLIAILFIFTFIMGLTRRKNAFIYQMISRTFYLIFLITGGFLFFKAFHRAPMLLSFKAIFALIFIVAAEYGFAKNNSNKMNKHILWILMLMLILLIIVGFLAAGGRPFI</sequence>
<keyword evidence="3 5" id="KW-1133">Transmembrane helix</keyword>
<evidence type="ECO:0000313" key="7">
    <source>
        <dbReference type="Proteomes" id="UP001522905"/>
    </source>
</evidence>
<evidence type="ECO:0000313" key="6">
    <source>
        <dbReference type="EMBL" id="MCK8624610.1"/>
    </source>
</evidence>
<keyword evidence="7" id="KW-1185">Reference proteome</keyword>
<dbReference type="Proteomes" id="UP001522905">
    <property type="component" value="Unassembled WGS sequence"/>
</dbReference>
<organism evidence="6 7">
    <name type="scientific">Apilactobacillus xinyiensis</name>
    <dbReference type="NCBI Taxonomy" id="2841032"/>
    <lineage>
        <taxon>Bacteria</taxon>
        <taxon>Bacillati</taxon>
        <taxon>Bacillota</taxon>
        <taxon>Bacilli</taxon>
        <taxon>Lactobacillales</taxon>
        <taxon>Lactobacillaceae</taxon>
        <taxon>Apilactobacillus</taxon>
    </lineage>
</organism>
<evidence type="ECO:0000256" key="1">
    <source>
        <dbReference type="ARBA" id="ARBA00022475"/>
    </source>
</evidence>
<accession>A0ABT0I1M8</accession>
<keyword evidence="2 5" id="KW-0812">Transmembrane</keyword>